<dbReference type="Pfam" id="PF02374">
    <property type="entry name" value="ArsA_ATPase"/>
    <property type="match status" value="1"/>
</dbReference>
<dbReference type="EC" id="3.6.3.16" evidence="3"/>
<dbReference type="RefSeq" id="WP_005661470.1">
    <property type="nucleotide sequence ID" value="NZ_ABTR02000001.1"/>
</dbReference>
<gene>
    <name evidence="3" type="ORF">Dpep_1801</name>
</gene>
<dbReference type="AlphaFoldDB" id="D2Z8M8"/>
<comment type="caution">
    <text evidence="3">The sequence shown here is derived from an EMBL/GenBank/DDBJ whole genome shotgun (WGS) entry which is preliminary data.</text>
</comment>
<dbReference type="OrthoDB" id="9780677at2"/>
<dbReference type="GO" id="GO:0005524">
    <property type="term" value="F:ATP binding"/>
    <property type="evidence" value="ECO:0007669"/>
    <property type="project" value="InterPro"/>
</dbReference>
<dbReference type="STRING" id="469381.Dpep_1801"/>
<proteinExistence type="inferred from homology"/>
<dbReference type="Gene3D" id="3.40.50.300">
    <property type="entry name" value="P-loop containing nucleotide triphosphate hydrolases"/>
    <property type="match status" value="1"/>
</dbReference>
<dbReference type="eggNOG" id="COG0003">
    <property type="taxonomic scope" value="Bacteria"/>
</dbReference>
<comment type="similarity">
    <text evidence="1">Belongs to the arsA ATPase family.</text>
</comment>
<organism evidence="3 4">
    <name type="scientific">Dethiosulfovibrio peptidovorans DSM 11002</name>
    <dbReference type="NCBI Taxonomy" id="469381"/>
    <lineage>
        <taxon>Bacteria</taxon>
        <taxon>Thermotogati</taxon>
        <taxon>Synergistota</taxon>
        <taxon>Synergistia</taxon>
        <taxon>Synergistales</taxon>
        <taxon>Dethiosulfovibrionaceae</taxon>
        <taxon>Dethiosulfovibrio</taxon>
    </lineage>
</organism>
<evidence type="ECO:0000313" key="4">
    <source>
        <dbReference type="Proteomes" id="UP000006427"/>
    </source>
</evidence>
<reference evidence="3 4" key="1">
    <citation type="journal article" date="2010" name="Stand. Genomic Sci.">
        <title>Permanent draft genome sequence of Dethiosulfovibrio peptidovorans type strain (SEBR 4207).</title>
        <authorList>
            <person name="Labutti K."/>
            <person name="Mayilraj S."/>
            <person name="Clum A."/>
            <person name="Lucas S."/>
            <person name="Glavina Del Rio T."/>
            <person name="Nolan M."/>
            <person name="Tice H."/>
            <person name="Cheng J.F."/>
            <person name="Pitluck S."/>
            <person name="Liolios K."/>
            <person name="Ivanova N."/>
            <person name="Mavromatis K."/>
            <person name="Mikhailova N."/>
            <person name="Pati A."/>
            <person name="Goodwin L."/>
            <person name="Chen A."/>
            <person name="Palaniappan K."/>
            <person name="Land M."/>
            <person name="Hauser L."/>
            <person name="Chang Y.J."/>
            <person name="Jeffries C.D."/>
            <person name="Rohde M."/>
            <person name="Spring S."/>
            <person name="Goker M."/>
            <person name="Woyke T."/>
            <person name="Bristow J."/>
            <person name="Eisen J.A."/>
            <person name="Markowitz V."/>
            <person name="Hugenholtz P."/>
            <person name="Kyrpides N.C."/>
            <person name="Klenk H.P."/>
            <person name="Lapidus A."/>
        </authorList>
    </citation>
    <scope>NUCLEOTIDE SEQUENCE [LARGE SCALE GENOMIC DNA]</scope>
    <source>
        <strain evidence="3 4">DSM 11002</strain>
    </source>
</reference>
<dbReference type="PANTHER" id="PTHR10803">
    <property type="entry name" value="ARSENICAL PUMP-DRIVING ATPASE ARSENITE-TRANSLOCATING ATPASE"/>
    <property type="match status" value="1"/>
</dbReference>
<sequence>MYRRYTFFGGKGGTGKTTCAASYALSLARRGVRTLVVSTDPAHSLADAIGSPIGSEVVEVEKNLWALEIDAELEAKKYMESIQQQMLHIVSAAIVEEIKRQLRIAYLSPGAEEAAIFDRFIDLMEEAGDKYDVIVFDTAPTGHTLRLLTLPEVLKVWIDHLIKKRTKAMDLMRLAARYEKELQEKLKDDPIFNILSRRRDRFQRAKDLLTDHDNAVFHFVLNAEKMPILETERAIKLLKEFDIKVGSVVVNRIIPPEAGAFFEKRREAQDGYLKTIEERFGVYGIVRLPMLESDIQGVEQLESISESIKEVEEL</sequence>
<dbReference type="NCBIfam" id="TIGR00345">
    <property type="entry name" value="GET3_arsA_TRC40"/>
    <property type="match status" value="1"/>
</dbReference>
<dbReference type="InterPro" id="IPR025723">
    <property type="entry name" value="ArsA/GET3_ATPase-like"/>
</dbReference>
<dbReference type="PANTHER" id="PTHR10803:SF3">
    <property type="entry name" value="ATPASE GET3"/>
    <property type="match status" value="1"/>
</dbReference>
<keyword evidence="3" id="KW-0378">Hydrolase</keyword>
<evidence type="ECO:0000313" key="3">
    <source>
        <dbReference type="EMBL" id="EFC91825.1"/>
    </source>
</evidence>
<dbReference type="PaxDb" id="469381-Dpep_1801"/>
<dbReference type="Proteomes" id="UP000006427">
    <property type="component" value="Unassembled WGS sequence"/>
</dbReference>
<name>D2Z8M8_9BACT</name>
<evidence type="ECO:0000259" key="2">
    <source>
        <dbReference type="Pfam" id="PF02374"/>
    </source>
</evidence>
<feature type="domain" description="ArsA/GET3 Anion-transporting ATPase-like" evidence="2">
    <location>
        <begin position="4"/>
        <end position="309"/>
    </location>
</feature>
<accession>D2Z8M8</accession>
<dbReference type="CDD" id="cd02035">
    <property type="entry name" value="ArsA"/>
    <property type="match status" value="1"/>
</dbReference>
<dbReference type="InterPro" id="IPR027417">
    <property type="entry name" value="P-loop_NTPase"/>
</dbReference>
<dbReference type="GO" id="GO:0016887">
    <property type="term" value="F:ATP hydrolysis activity"/>
    <property type="evidence" value="ECO:0007669"/>
    <property type="project" value="InterPro"/>
</dbReference>
<dbReference type="SUPFAM" id="SSF52540">
    <property type="entry name" value="P-loop containing nucleoside triphosphate hydrolases"/>
    <property type="match status" value="1"/>
</dbReference>
<dbReference type="EMBL" id="ABTR02000001">
    <property type="protein sequence ID" value="EFC91825.1"/>
    <property type="molecule type" value="Genomic_DNA"/>
</dbReference>
<protein>
    <submittedName>
        <fullName evidence="3">Arsenite-activated ATPase ArsA</fullName>
        <ecNumber evidence="3">3.6.3.16</ecNumber>
    </submittedName>
</protein>
<evidence type="ECO:0000256" key="1">
    <source>
        <dbReference type="ARBA" id="ARBA00011040"/>
    </source>
</evidence>
<dbReference type="InterPro" id="IPR016300">
    <property type="entry name" value="ATPase_ArsA/GET3"/>
</dbReference>
<keyword evidence="4" id="KW-1185">Reference proteome</keyword>